<dbReference type="EMBL" id="ML995478">
    <property type="protein sequence ID" value="KAF2145062.1"/>
    <property type="molecule type" value="Genomic_DNA"/>
</dbReference>
<proteinExistence type="predicted"/>
<dbReference type="AlphaFoldDB" id="A0A6A6BLS0"/>
<dbReference type="Proteomes" id="UP000799438">
    <property type="component" value="Unassembled WGS sequence"/>
</dbReference>
<evidence type="ECO:0000313" key="2">
    <source>
        <dbReference type="Proteomes" id="UP000799438"/>
    </source>
</evidence>
<sequence>MWSTVGIEPLSRFVVHDYPANTAPRISTMHEHTRAQLAAASIPLDHQQHQDLDHIASNRLSQSTNKPSPTVFHADNMHIPQKLQRNSTDGENLSRKPQPQIIRGIFDVANGPEETMKHAIMRLRCDCEACDMCRKRRDVLSRNGMCFVEAIERRDTA</sequence>
<dbReference type="RefSeq" id="XP_033400774.1">
    <property type="nucleotide sequence ID" value="XM_033545409.1"/>
</dbReference>
<accession>A0A6A6BLS0</accession>
<protein>
    <submittedName>
        <fullName evidence="1">Uncharacterized protein</fullName>
    </submittedName>
</protein>
<name>A0A6A6BLS0_9PEZI</name>
<reference evidence="1" key="1">
    <citation type="journal article" date="2020" name="Stud. Mycol.">
        <title>101 Dothideomycetes genomes: a test case for predicting lifestyles and emergence of pathogens.</title>
        <authorList>
            <person name="Haridas S."/>
            <person name="Albert R."/>
            <person name="Binder M."/>
            <person name="Bloem J."/>
            <person name="Labutti K."/>
            <person name="Salamov A."/>
            <person name="Andreopoulos B."/>
            <person name="Baker S."/>
            <person name="Barry K."/>
            <person name="Bills G."/>
            <person name="Bluhm B."/>
            <person name="Cannon C."/>
            <person name="Castanera R."/>
            <person name="Culley D."/>
            <person name="Daum C."/>
            <person name="Ezra D."/>
            <person name="Gonzalez J."/>
            <person name="Henrissat B."/>
            <person name="Kuo A."/>
            <person name="Liang C."/>
            <person name="Lipzen A."/>
            <person name="Lutzoni F."/>
            <person name="Magnuson J."/>
            <person name="Mondo S."/>
            <person name="Nolan M."/>
            <person name="Ohm R."/>
            <person name="Pangilinan J."/>
            <person name="Park H.-J."/>
            <person name="Ramirez L."/>
            <person name="Alfaro M."/>
            <person name="Sun H."/>
            <person name="Tritt A."/>
            <person name="Yoshinaga Y."/>
            <person name="Zwiers L.-H."/>
            <person name="Turgeon B."/>
            <person name="Goodwin S."/>
            <person name="Spatafora J."/>
            <person name="Crous P."/>
            <person name="Grigoriev I."/>
        </authorList>
    </citation>
    <scope>NUCLEOTIDE SEQUENCE</scope>
    <source>
        <strain evidence="1">CBS 121167</strain>
    </source>
</reference>
<organism evidence="1 2">
    <name type="scientific">Aplosporella prunicola CBS 121167</name>
    <dbReference type="NCBI Taxonomy" id="1176127"/>
    <lineage>
        <taxon>Eukaryota</taxon>
        <taxon>Fungi</taxon>
        <taxon>Dikarya</taxon>
        <taxon>Ascomycota</taxon>
        <taxon>Pezizomycotina</taxon>
        <taxon>Dothideomycetes</taxon>
        <taxon>Dothideomycetes incertae sedis</taxon>
        <taxon>Botryosphaeriales</taxon>
        <taxon>Aplosporellaceae</taxon>
        <taxon>Aplosporella</taxon>
    </lineage>
</organism>
<keyword evidence="2" id="KW-1185">Reference proteome</keyword>
<dbReference type="GeneID" id="54302915"/>
<gene>
    <name evidence="1" type="ORF">K452DRAFT_343614</name>
</gene>
<evidence type="ECO:0000313" key="1">
    <source>
        <dbReference type="EMBL" id="KAF2145062.1"/>
    </source>
</evidence>